<dbReference type="Pfam" id="PF02482">
    <property type="entry name" value="Ribosomal_S30AE"/>
    <property type="match status" value="1"/>
</dbReference>
<reference evidence="4 5" key="1">
    <citation type="submission" date="2017-10" db="EMBL/GenBank/DDBJ databases">
        <title>The draft genome sequence of Lewinella nigricans NBRC 102662.</title>
        <authorList>
            <person name="Wang K."/>
        </authorList>
    </citation>
    <scope>NUCLEOTIDE SEQUENCE [LARGE SCALE GENOMIC DNA]</scope>
    <source>
        <strain evidence="4 5">NBRC 102662</strain>
    </source>
</reference>
<evidence type="ECO:0000313" key="4">
    <source>
        <dbReference type="EMBL" id="PHN04037.1"/>
    </source>
</evidence>
<dbReference type="InterPro" id="IPR036567">
    <property type="entry name" value="RHF-like"/>
</dbReference>
<dbReference type="Proteomes" id="UP000223913">
    <property type="component" value="Unassembled WGS sequence"/>
</dbReference>
<keyword evidence="5" id="KW-1185">Reference proteome</keyword>
<name>A0A2D0N6F2_FLAN2</name>
<dbReference type="Gene3D" id="3.30.160.100">
    <property type="entry name" value="Ribosome hibernation promotion factor-like"/>
    <property type="match status" value="1"/>
</dbReference>
<dbReference type="EMBL" id="PDUD01000027">
    <property type="protein sequence ID" value="PHN04037.1"/>
    <property type="molecule type" value="Genomic_DNA"/>
</dbReference>
<evidence type="ECO:0000256" key="3">
    <source>
        <dbReference type="ARBA" id="ARBA00041148"/>
    </source>
</evidence>
<protein>
    <recommendedName>
        <fullName evidence="3">Ribosome hibernation promoting factor</fullName>
    </recommendedName>
</protein>
<evidence type="ECO:0000256" key="1">
    <source>
        <dbReference type="ARBA" id="ARBA00022845"/>
    </source>
</evidence>
<evidence type="ECO:0000313" key="5">
    <source>
        <dbReference type="Proteomes" id="UP000223913"/>
    </source>
</evidence>
<dbReference type="AlphaFoldDB" id="A0A2D0N6F2"/>
<dbReference type="GO" id="GO:0022627">
    <property type="term" value="C:cytosolic small ribosomal subunit"/>
    <property type="evidence" value="ECO:0007669"/>
    <property type="project" value="TreeGrafter"/>
</dbReference>
<dbReference type="CDD" id="cd00552">
    <property type="entry name" value="RaiA"/>
    <property type="match status" value="1"/>
</dbReference>
<comment type="subunit">
    <text evidence="2">Associates exclusively with 100S ribosomes, which are dimers of 70S ribosomes.</text>
</comment>
<dbReference type="GO" id="GO:0043024">
    <property type="term" value="F:ribosomal small subunit binding"/>
    <property type="evidence" value="ECO:0007669"/>
    <property type="project" value="TreeGrafter"/>
</dbReference>
<dbReference type="PANTHER" id="PTHR33231:SF1">
    <property type="entry name" value="30S RIBOSOMAL PROTEIN"/>
    <property type="match status" value="1"/>
</dbReference>
<organism evidence="4 5">
    <name type="scientific">Flavilitoribacter nigricans (strain ATCC 23147 / DSM 23189 / NBRC 102662 / NCIMB 1420 / SS-2)</name>
    <name type="common">Lewinella nigricans</name>
    <dbReference type="NCBI Taxonomy" id="1122177"/>
    <lineage>
        <taxon>Bacteria</taxon>
        <taxon>Pseudomonadati</taxon>
        <taxon>Bacteroidota</taxon>
        <taxon>Saprospiria</taxon>
        <taxon>Saprospirales</taxon>
        <taxon>Lewinellaceae</taxon>
        <taxon>Flavilitoribacter</taxon>
    </lineage>
</organism>
<gene>
    <name evidence="4" type="primary">raiA</name>
    <name evidence="4" type="ORF">CRP01_22790</name>
</gene>
<evidence type="ECO:0000256" key="2">
    <source>
        <dbReference type="ARBA" id="ARBA00038695"/>
    </source>
</evidence>
<keyword evidence="1" id="KW-0810">Translation regulation</keyword>
<accession>A0A2D0N6F2</accession>
<dbReference type="SUPFAM" id="SSF69754">
    <property type="entry name" value="Ribosome binding protein Y (YfiA homologue)"/>
    <property type="match status" value="1"/>
</dbReference>
<dbReference type="InterPro" id="IPR050574">
    <property type="entry name" value="HPF/YfiA_ribosome-assoc"/>
</dbReference>
<dbReference type="GO" id="GO:0045900">
    <property type="term" value="P:negative regulation of translational elongation"/>
    <property type="evidence" value="ECO:0007669"/>
    <property type="project" value="TreeGrafter"/>
</dbReference>
<dbReference type="OrthoDB" id="9808702at2"/>
<comment type="caution">
    <text evidence="4">The sequence shown here is derived from an EMBL/GenBank/DDBJ whole genome shotgun (WGS) entry which is preliminary data.</text>
</comment>
<sequence length="99" mass="11333">MKVHTEAVQFKADQKLINFIEKRLAKMEQYFDRIIEARVILKLENSGQIKDKVAEVSLSVPGDTIFVKETNKSFEASIDGAADALKRQLLKYKEKVKGY</sequence>
<dbReference type="NCBIfam" id="TIGR00741">
    <property type="entry name" value="yfiA"/>
    <property type="match status" value="1"/>
</dbReference>
<dbReference type="RefSeq" id="WP_099152421.1">
    <property type="nucleotide sequence ID" value="NZ_PDUD01000027.1"/>
</dbReference>
<dbReference type="InterPro" id="IPR003489">
    <property type="entry name" value="RHF/RaiA"/>
</dbReference>
<proteinExistence type="predicted"/>
<dbReference type="PANTHER" id="PTHR33231">
    <property type="entry name" value="30S RIBOSOMAL PROTEIN"/>
    <property type="match status" value="1"/>
</dbReference>